<comment type="caution">
    <text evidence="2">The sequence shown here is derived from an EMBL/GenBank/DDBJ whole genome shotgun (WGS) entry which is preliminary data.</text>
</comment>
<feature type="transmembrane region" description="Helical" evidence="1">
    <location>
        <begin position="153"/>
        <end position="186"/>
    </location>
</feature>
<reference evidence="2" key="1">
    <citation type="submission" date="2023-02" db="EMBL/GenBank/DDBJ databases">
        <title>Actinomadura rubrobrunea NBRC 14622.</title>
        <authorList>
            <person name="Ichikawa N."/>
            <person name="Sato H."/>
            <person name="Tonouchi N."/>
        </authorList>
    </citation>
    <scope>NUCLEOTIDE SEQUENCE</scope>
    <source>
        <strain evidence="2">NBRC 14622</strain>
    </source>
</reference>
<protein>
    <submittedName>
        <fullName evidence="2">Uncharacterized protein</fullName>
    </submittedName>
</protein>
<feature type="transmembrane region" description="Helical" evidence="1">
    <location>
        <begin position="259"/>
        <end position="278"/>
    </location>
</feature>
<sequence length="568" mass="61740">MPDVPSVPYASYVAVTTASDLTRLSERPPRPRRLPASAPAGRWRRWADPRNPVTAATLLAAALHLVWALFLAAEGGDLAAQNAWTYFARHHPDSPYSLFWYGGMHPPSYSVLSPYLMAWAGIRTVACITGTLSATLTAYLLVRFKAPLTLPAALWAAFSLSCNAAAGRVTFGLGLFVALIAAVVAFSRRGTALTRGAALTGLTVLTTLASPVAGLFVMVLAAALFLTGRRLDGCALAAGPPLVVGATTLLFPFKGVQPISFTTVVLPTLASVVAIVLCAPRRWRTVRAGAAVYLVGIVLTFLIPSPVGSNVERLALMFGGVLLLCAMAVVRDRRRLAVLGAAFAVTAVWQVVKPVDDLIHTRPAMAAARHSDELVAELLRRGADRGRVEVVPLRSHWEASGLGRRVVLARGWNRQVDADRNALFYDGTLTPAAYRAWLLRWGVRYVVLPEVETDWSAEREAELIREGQPWLREVWRDEHWRLFTVVDPQPLADPPAAVVRITADRLVLDVPRGGASPLVRVFWSPWLAVQGPDGACLSRDGDFTRLHTTRPGRYTIRARYRLPRGAAC</sequence>
<keyword evidence="1" id="KW-0472">Membrane</keyword>
<accession>A0A9W6PU62</accession>
<keyword evidence="1" id="KW-0812">Transmembrane</keyword>
<proteinExistence type="predicted"/>
<feature type="transmembrane region" description="Helical" evidence="1">
    <location>
        <begin position="116"/>
        <end position="141"/>
    </location>
</feature>
<gene>
    <name evidence="2" type="ORF">Arub01_13320</name>
</gene>
<organism evidence="2 3">
    <name type="scientific">Actinomadura rubrobrunea</name>
    <dbReference type="NCBI Taxonomy" id="115335"/>
    <lineage>
        <taxon>Bacteria</taxon>
        <taxon>Bacillati</taxon>
        <taxon>Actinomycetota</taxon>
        <taxon>Actinomycetes</taxon>
        <taxon>Streptosporangiales</taxon>
        <taxon>Thermomonosporaceae</taxon>
        <taxon>Actinomadura</taxon>
    </lineage>
</organism>
<dbReference type="EMBL" id="BSRZ01000002">
    <property type="protein sequence ID" value="GLW63088.1"/>
    <property type="molecule type" value="Genomic_DNA"/>
</dbReference>
<dbReference type="Proteomes" id="UP001165124">
    <property type="component" value="Unassembled WGS sequence"/>
</dbReference>
<feature type="transmembrane region" description="Helical" evidence="1">
    <location>
        <begin position="52"/>
        <end position="73"/>
    </location>
</feature>
<name>A0A9W6PU62_9ACTN</name>
<evidence type="ECO:0000313" key="3">
    <source>
        <dbReference type="Proteomes" id="UP001165124"/>
    </source>
</evidence>
<feature type="transmembrane region" description="Helical" evidence="1">
    <location>
        <begin position="233"/>
        <end position="253"/>
    </location>
</feature>
<feature type="transmembrane region" description="Helical" evidence="1">
    <location>
        <begin position="198"/>
        <end position="226"/>
    </location>
</feature>
<dbReference type="AlphaFoldDB" id="A0A9W6PU62"/>
<keyword evidence="1" id="KW-1133">Transmembrane helix</keyword>
<feature type="transmembrane region" description="Helical" evidence="1">
    <location>
        <begin position="313"/>
        <end position="329"/>
    </location>
</feature>
<feature type="transmembrane region" description="Helical" evidence="1">
    <location>
        <begin position="290"/>
        <end position="307"/>
    </location>
</feature>
<keyword evidence="3" id="KW-1185">Reference proteome</keyword>
<evidence type="ECO:0000256" key="1">
    <source>
        <dbReference type="SAM" id="Phobius"/>
    </source>
</evidence>
<feature type="transmembrane region" description="Helical" evidence="1">
    <location>
        <begin position="336"/>
        <end position="352"/>
    </location>
</feature>
<evidence type="ECO:0000313" key="2">
    <source>
        <dbReference type="EMBL" id="GLW63088.1"/>
    </source>
</evidence>